<keyword evidence="4" id="KW-1185">Reference proteome</keyword>
<organism evidence="3 4">
    <name type="scientific">Pristionchus entomophagus</name>
    <dbReference type="NCBI Taxonomy" id="358040"/>
    <lineage>
        <taxon>Eukaryota</taxon>
        <taxon>Metazoa</taxon>
        <taxon>Ecdysozoa</taxon>
        <taxon>Nematoda</taxon>
        <taxon>Chromadorea</taxon>
        <taxon>Rhabditida</taxon>
        <taxon>Rhabditina</taxon>
        <taxon>Diplogasteromorpha</taxon>
        <taxon>Diplogasteroidea</taxon>
        <taxon>Neodiplogasteridae</taxon>
        <taxon>Pristionchus</taxon>
    </lineage>
</organism>
<comment type="caution">
    <text evidence="3">The sequence shown here is derived from an EMBL/GenBank/DDBJ whole genome shotgun (WGS) entry which is preliminary data.</text>
</comment>
<proteinExistence type="predicted"/>
<name>A0AAV5UDI4_9BILA</name>
<dbReference type="AlphaFoldDB" id="A0AAV5UDI4"/>
<feature type="chain" id="PRO_5043988951" description="Secreted protein" evidence="2">
    <location>
        <begin position="19"/>
        <end position="101"/>
    </location>
</feature>
<gene>
    <name evidence="3" type="ORF">PENTCL1PPCAC_26613</name>
</gene>
<reference evidence="3" key="1">
    <citation type="submission" date="2023-10" db="EMBL/GenBank/DDBJ databases">
        <title>Genome assembly of Pristionchus species.</title>
        <authorList>
            <person name="Yoshida K."/>
            <person name="Sommer R.J."/>
        </authorList>
    </citation>
    <scope>NUCLEOTIDE SEQUENCE</scope>
    <source>
        <strain evidence="3">RS0144</strain>
    </source>
</reference>
<accession>A0AAV5UDI4</accession>
<protein>
    <recommendedName>
        <fullName evidence="5">Secreted protein</fullName>
    </recommendedName>
</protein>
<dbReference type="EMBL" id="BTSX01000006">
    <property type="protein sequence ID" value="GMT04439.1"/>
    <property type="molecule type" value="Genomic_DNA"/>
</dbReference>
<evidence type="ECO:0008006" key="5">
    <source>
        <dbReference type="Google" id="ProtNLM"/>
    </source>
</evidence>
<sequence>MRLSTIITLAFLVSAAYSMSYRGVVRNRQISRFRFNSEIGMGGRRGGERGDATPSITLRTTPPPFTVLPGFWSYLSGKAPPTDPTQFVRYYPVWKRIERSP</sequence>
<keyword evidence="2" id="KW-0732">Signal</keyword>
<evidence type="ECO:0000313" key="3">
    <source>
        <dbReference type="EMBL" id="GMT04439.1"/>
    </source>
</evidence>
<evidence type="ECO:0000313" key="4">
    <source>
        <dbReference type="Proteomes" id="UP001432027"/>
    </source>
</evidence>
<feature type="region of interest" description="Disordered" evidence="1">
    <location>
        <begin position="41"/>
        <end position="60"/>
    </location>
</feature>
<feature type="signal peptide" evidence="2">
    <location>
        <begin position="1"/>
        <end position="18"/>
    </location>
</feature>
<dbReference type="Proteomes" id="UP001432027">
    <property type="component" value="Unassembled WGS sequence"/>
</dbReference>
<evidence type="ECO:0000256" key="2">
    <source>
        <dbReference type="SAM" id="SignalP"/>
    </source>
</evidence>
<evidence type="ECO:0000256" key="1">
    <source>
        <dbReference type="SAM" id="MobiDB-lite"/>
    </source>
</evidence>